<keyword evidence="2" id="KW-0444">Lipid biosynthesis</keyword>
<sequence>MPSLGPCPLELYVRTPLKAILSGEHSVVYGHPCIAMALDLYTSGHARVAKDPTCPSSLPFPTLLDIRTGERLDLSSSMTEAIRLINEEVLTRLPTIKRSDAACHHCEFVEIAVHGWTLGKGLGSSASILVTHTALLLAASSNYSPSMLFDIALLGERHIHGRTTGMDLKTVIYGGIQIYSHGALCNAKISPDIFAARMIQVLIADSGIAKSTAQAVELVSQGENNDTLAHIGETSKDLIELLLTASTPGKISNDSFYLTLSALVQRNHDLLCSLGVSVPETERSKELLYHMGCFTAKLTGAGLGGCCIGFRTQHNLVVDSPDRHVIAVGIGEGLLMTDTPQ</sequence>
<dbReference type="InterPro" id="IPR006205">
    <property type="entry name" value="Mev_gal_kin"/>
</dbReference>
<dbReference type="OMA" id="KEWSTII"/>
<evidence type="ECO:0000313" key="10">
    <source>
        <dbReference type="EMBL" id="KAE8306141.1"/>
    </source>
</evidence>
<dbReference type="AlphaFoldDB" id="A8B9D7"/>
<dbReference type="InterPro" id="IPR014721">
    <property type="entry name" value="Ribsml_uS5_D2-typ_fold_subgr"/>
</dbReference>
<dbReference type="Pfam" id="PF00288">
    <property type="entry name" value="GHMP_kinases_N"/>
    <property type="match status" value="1"/>
</dbReference>
<dbReference type="SUPFAM" id="SSF55060">
    <property type="entry name" value="GHMP Kinase, C-terminal domain"/>
    <property type="match status" value="1"/>
</dbReference>
<evidence type="ECO:0000256" key="7">
    <source>
        <dbReference type="ARBA" id="ARBA00022842"/>
    </source>
</evidence>
<evidence type="ECO:0000256" key="3">
    <source>
        <dbReference type="ARBA" id="ARBA00022679"/>
    </source>
</evidence>
<dbReference type="InterPro" id="IPR020568">
    <property type="entry name" value="Ribosomal_Su5_D2-typ_SF"/>
</dbReference>
<dbReference type="InterPro" id="IPR013750">
    <property type="entry name" value="GHMP_kinase_C_dom"/>
</dbReference>
<gene>
    <name evidence="10" type="ORF">GL50803_004964</name>
</gene>
<dbReference type="GO" id="GO:0004496">
    <property type="term" value="F:mevalonate kinase activity"/>
    <property type="evidence" value="ECO:0000318"/>
    <property type="project" value="GO_Central"/>
</dbReference>
<keyword evidence="4" id="KW-0547">Nucleotide-binding</keyword>
<keyword evidence="5 10" id="KW-0418">Kinase</keyword>
<reference evidence="10 11" key="1">
    <citation type="journal article" date="2007" name="Science">
        <title>Genomic minimalism in the early diverging intestinal parasite Giardia lamblia.</title>
        <authorList>
            <person name="Morrison H.G."/>
            <person name="McArthur A.G."/>
            <person name="Gillin F.D."/>
            <person name="Aley S.B."/>
            <person name="Adam R.D."/>
            <person name="Olsen G.J."/>
            <person name="Best A.A."/>
            <person name="Cande W.Z."/>
            <person name="Chen F."/>
            <person name="Cipriano M.J."/>
            <person name="Davids B.J."/>
            <person name="Dawson S.C."/>
            <person name="Elmendorf H.G."/>
            <person name="Hehl A.B."/>
            <person name="Holder M.E."/>
            <person name="Huse S.M."/>
            <person name="Kim U.U."/>
            <person name="Lasek-Nesselquist E."/>
            <person name="Manning G."/>
            <person name="Nigam A."/>
            <person name="Nixon J.E."/>
            <person name="Palm D."/>
            <person name="Passamaneck N.E."/>
            <person name="Prabhu A."/>
            <person name="Reich C.I."/>
            <person name="Reiner D.S."/>
            <person name="Samuelson J."/>
            <person name="Svard S.G."/>
            <person name="Sogin M.L."/>
        </authorList>
    </citation>
    <scope>NUCLEOTIDE SEQUENCE [LARGE SCALE GENOMIC DNA]</scope>
    <source>
        <strain evidence="10 11">WB C6</strain>
    </source>
</reference>
<proteinExistence type="predicted"/>
<dbReference type="GO" id="GO:0005524">
    <property type="term" value="F:ATP binding"/>
    <property type="evidence" value="ECO:0007669"/>
    <property type="project" value="UniProtKB-KW"/>
</dbReference>
<evidence type="ECO:0000256" key="8">
    <source>
        <dbReference type="ARBA" id="ARBA00023098"/>
    </source>
</evidence>
<dbReference type="GO" id="GO:0005829">
    <property type="term" value="C:cytosol"/>
    <property type="evidence" value="ECO:0000318"/>
    <property type="project" value="GO_Central"/>
</dbReference>
<keyword evidence="6" id="KW-0067">ATP-binding</keyword>
<comment type="pathway">
    <text evidence="9">Isoprenoid biosynthesis; isopentenyl diphosphate biosynthesis via mevalonate pathway; isopentenyl diphosphate from (R)-mevalonate: step 1/3.</text>
</comment>
<dbReference type="RefSeq" id="XP_001708461.1">
    <property type="nucleotide sequence ID" value="XM_001708409.1"/>
</dbReference>
<dbReference type="GO" id="GO:0019287">
    <property type="term" value="P:isopentenyl diphosphate biosynthetic process, mevalonate pathway"/>
    <property type="evidence" value="ECO:0000318"/>
    <property type="project" value="GO_Central"/>
</dbReference>
<dbReference type="STRING" id="184922.A8B9D7"/>
<dbReference type="PANTHER" id="PTHR43290:SF2">
    <property type="entry name" value="MEVALONATE KINASE"/>
    <property type="match status" value="1"/>
</dbReference>
<dbReference type="InterPro" id="IPR036554">
    <property type="entry name" value="GHMP_kinase_C_sf"/>
</dbReference>
<protein>
    <submittedName>
        <fullName evidence="10">Mevalonate kinase</fullName>
    </submittedName>
</protein>
<dbReference type="SUPFAM" id="SSF54211">
    <property type="entry name" value="Ribosomal protein S5 domain 2-like"/>
    <property type="match status" value="1"/>
</dbReference>
<keyword evidence="11" id="KW-1185">Reference proteome</keyword>
<dbReference type="Gene3D" id="3.30.70.890">
    <property type="entry name" value="GHMP kinase, C-terminal domain"/>
    <property type="match status" value="1"/>
</dbReference>
<dbReference type="FunCoup" id="A8B9D7">
    <property type="interactions" value="97"/>
</dbReference>
<evidence type="ECO:0000256" key="5">
    <source>
        <dbReference type="ARBA" id="ARBA00022777"/>
    </source>
</evidence>
<dbReference type="Proteomes" id="UP000001548">
    <property type="component" value="Unassembled WGS sequence"/>
</dbReference>
<evidence type="ECO:0000256" key="6">
    <source>
        <dbReference type="ARBA" id="ARBA00022840"/>
    </source>
</evidence>
<dbReference type="KEGG" id="gla:GL50803_004964"/>
<accession>A8B9D7</accession>
<dbReference type="VEuPathDB" id="GiardiaDB:GL50803_4964"/>
<dbReference type="HOGENOM" id="CLU_017814_0_0_1"/>
<evidence type="ECO:0000256" key="9">
    <source>
        <dbReference type="ARBA" id="ARBA00029438"/>
    </source>
</evidence>
<evidence type="ECO:0000256" key="4">
    <source>
        <dbReference type="ARBA" id="ARBA00022741"/>
    </source>
</evidence>
<keyword evidence="1" id="KW-0963">Cytoplasm</keyword>
<organism evidence="10 11">
    <name type="scientific">Giardia intestinalis (strain ATCC 50803 / WB clone C6)</name>
    <name type="common">Giardia lamblia</name>
    <dbReference type="NCBI Taxonomy" id="184922"/>
    <lineage>
        <taxon>Eukaryota</taxon>
        <taxon>Metamonada</taxon>
        <taxon>Diplomonadida</taxon>
        <taxon>Hexamitidae</taxon>
        <taxon>Giardiinae</taxon>
        <taxon>Giardia</taxon>
    </lineage>
</organism>
<dbReference type="Gene3D" id="3.30.230.10">
    <property type="match status" value="1"/>
</dbReference>
<dbReference type="EMBL" id="AACB03000001">
    <property type="protein sequence ID" value="KAE8306141.1"/>
    <property type="molecule type" value="Genomic_DNA"/>
</dbReference>
<keyword evidence="3" id="KW-0808">Transferase</keyword>
<keyword evidence="7" id="KW-0460">Magnesium</keyword>
<comment type="caution">
    <text evidence="10">The sequence shown here is derived from an EMBL/GenBank/DDBJ whole genome shotgun (WGS) entry which is preliminary data.</text>
</comment>
<dbReference type="PRINTS" id="PR00959">
    <property type="entry name" value="MEVGALKINASE"/>
</dbReference>
<dbReference type="PANTHER" id="PTHR43290">
    <property type="entry name" value="MEVALONATE KINASE"/>
    <property type="match status" value="1"/>
</dbReference>
<dbReference type="FunFam" id="3.30.230.10:FF:000195">
    <property type="entry name" value="Mevalonate kinase"/>
    <property type="match status" value="1"/>
</dbReference>
<evidence type="ECO:0000256" key="1">
    <source>
        <dbReference type="ARBA" id="ARBA00022490"/>
    </source>
</evidence>
<keyword evidence="8" id="KW-0443">Lipid metabolism</keyword>
<dbReference type="GeneID" id="5701369"/>
<dbReference type="UniPathway" id="UPA00057">
    <property type="reaction ID" value="UER00098"/>
</dbReference>
<dbReference type="InterPro" id="IPR006204">
    <property type="entry name" value="GHMP_kinase_N_dom"/>
</dbReference>
<evidence type="ECO:0000256" key="2">
    <source>
        <dbReference type="ARBA" id="ARBA00022516"/>
    </source>
</evidence>
<evidence type="ECO:0000313" key="11">
    <source>
        <dbReference type="Proteomes" id="UP000001548"/>
    </source>
</evidence>
<name>A8B9D7_GIAIC</name>
<dbReference type="SMR" id="A8B9D7"/>
<dbReference type="Pfam" id="PF08544">
    <property type="entry name" value="GHMP_kinases_C"/>
    <property type="match status" value="1"/>
</dbReference>